<keyword evidence="2" id="KW-1185">Reference proteome</keyword>
<dbReference type="Proteomes" id="UP000242638">
    <property type="component" value="Unassembled WGS sequence"/>
</dbReference>
<dbReference type="Ensembl" id="ENSPRET00000002150.1">
    <property type="protein sequence ID" value="ENSPREP00000002104.1"/>
    <property type="gene ID" value="ENSPREG00000001556.1"/>
</dbReference>
<reference evidence="1" key="3">
    <citation type="submission" date="2025-09" db="UniProtKB">
        <authorList>
            <consortium name="Ensembl"/>
        </authorList>
    </citation>
    <scope>IDENTIFICATION</scope>
    <source>
        <strain evidence="1">Guanapo</strain>
    </source>
</reference>
<dbReference type="OMA" id="RVGSHVQ"/>
<evidence type="ECO:0000313" key="2">
    <source>
        <dbReference type="Proteomes" id="UP000242638"/>
    </source>
</evidence>
<protein>
    <submittedName>
        <fullName evidence="1">Uncharacterized protein</fullName>
    </submittedName>
</protein>
<reference evidence="2" key="1">
    <citation type="submission" date="2013-11" db="EMBL/GenBank/DDBJ databases">
        <title>The genomic landscape of the Guanapo guppy.</title>
        <authorList>
            <person name="Kuenstner A."/>
            <person name="Dreyer C."/>
        </authorList>
    </citation>
    <scope>NUCLEOTIDE SEQUENCE</scope>
    <source>
        <strain evidence="2">Guanapo</strain>
    </source>
</reference>
<sequence>MGALLLPVQRGLQDQLGELAPVAARLDVQVEVLVDAQQVGAQRVGSHVQVLRVDLGPGEARRVVVHVQDLDLHPVQLQRVFYHNLQVEGTGQTQFAQFLSVDPLVYEQDAVLQVDFHVLLLGAGHYAEPAHGQLVQIQAQVLRDVAHESAVFQLLRDGVADLSQSKGGEYTCLPWF</sequence>
<evidence type="ECO:0000313" key="1">
    <source>
        <dbReference type="Ensembl" id="ENSPREP00000002104.1"/>
    </source>
</evidence>
<accession>A0A3P9MXR9</accession>
<proteinExistence type="predicted"/>
<dbReference type="GeneTree" id="ENSGT00950000183362"/>
<dbReference type="AlphaFoldDB" id="A0A3P9MXR9"/>
<name>A0A3P9MXR9_POERE</name>
<organism evidence="1 2">
    <name type="scientific">Poecilia reticulata</name>
    <name type="common">Guppy</name>
    <name type="synonym">Acanthophacelus reticulatus</name>
    <dbReference type="NCBI Taxonomy" id="8081"/>
    <lineage>
        <taxon>Eukaryota</taxon>
        <taxon>Metazoa</taxon>
        <taxon>Chordata</taxon>
        <taxon>Craniata</taxon>
        <taxon>Vertebrata</taxon>
        <taxon>Euteleostomi</taxon>
        <taxon>Actinopterygii</taxon>
        <taxon>Neopterygii</taxon>
        <taxon>Teleostei</taxon>
        <taxon>Neoteleostei</taxon>
        <taxon>Acanthomorphata</taxon>
        <taxon>Ovalentaria</taxon>
        <taxon>Atherinomorphae</taxon>
        <taxon>Cyprinodontiformes</taxon>
        <taxon>Poeciliidae</taxon>
        <taxon>Poeciliinae</taxon>
        <taxon>Poecilia</taxon>
    </lineage>
</organism>
<reference evidence="1" key="2">
    <citation type="submission" date="2025-08" db="UniProtKB">
        <authorList>
            <consortium name="Ensembl"/>
        </authorList>
    </citation>
    <scope>IDENTIFICATION</scope>
    <source>
        <strain evidence="1">Guanapo</strain>
    </source>
</reference>